<organism evidence="3">
    <name type="scientific">Haemonchus placei</name>
    <name type="common">Barber's pole worm</name>
    <dbReference type="NCBI Taxonomy" id="6290"/>
    <lineage>
        <taxon>Eukaryota</taxon>
        <taxon>Metazoa</taxon>
        <taxon>Ecdysozoa</taxon>
        <taxon>Nematoda</taxon>
        <taxon>Chromadorea</taxon>
        <taxon>Rhabditida</taxon>
        <taxon>Rhabditina</taxon>
        <taxon>Rhabditomorpha</taxon>
        <taxon>Strongyloidea</taxon>
        <taxon>Trichostrongylidae</taxon>
        <taxon>Haemonchus</taxon>
    </lineage>
</organism>
<dbReference type="EMBL" id="UZAF01018767">
    <property type="protein sequence ID" value="VDO54790.1"/>
    <property type="molecule type" value="Genomic_DNA"/>
</dbReference>
<gene>
    <name evidence="1" type="ORF">HPLM_LOCUS14941</name>
</gene>
<evidence type="ECO:0000313" key="1">
    <source>
        <dbReference type="EMBL" id="VDO54790.1"/>
    </source>
</evidence>
<reference evidence="1 2" key="2">
    <citation type="submission" date="2018-11" db="EMBL/GenBank/DDBJ databases">
        <authorList>
            <consortium name="Pathogen Informatics"/>
        </authorList>
    </citation>
    <scope>NUCLEOTIDE SEQUENCE [LARGE SCALE GENOMIC DNA]</scope>
    <source>
        <strain evidence="1 2">MHpl1</strain>
    </source>
</reference>
<keyword evidence="2" id="KW-1185">Reference proteome</keyword>
<sequence>MLWFGPVGTVCRTVLRRCDGMSNFGRENKRDDISVLPKMVASCHEDMKKAVEQIDPIQDTAMVVEQYKFAFSSNELFYFVFHSHCD</sequence>
<proteinExistence type="predicted"/>
<dbReference type="AlphaFoldDB" id="A0A0N4WTM3"/>
<dbReference type="Proteomes" id="UP000268014">
    <property type="component" value="Unassembled WGS sequence"/>
</dbReference>
<reference evidence="3" key="1">
    <citation type="submission" date="2017-02" db="UniProtKB">
        <authorList>
            <consortium name="WormBaseParasite"/>
        </authorList>
    </citation>
    <scope>IDENTIFICATION</scope>
</reference>
<dbReference type="OrthoDB" id="10509131at2759"/>
<accession>A0A0N4WTM3</accession>
<evidence type="ECO:0000313" key="3">
    <source>
        <dbReference type="WBParaSite" id="HPLM_0001494901-mRNA-1"/>
    </source>
</evidence>
<dbReference type="WBParaSite" id="HPLM_0001494901-mRNA-1">
    <property type="protein sequence ID" value="HPLM_0001494901-mRNA-1"/>
    <property type="gene ID" value="HPLM_0001494901"/>
</dbReference>
<name>A0A0N4WTM3_HAEPC</name>
<protein>
    <submittedName>
        <fullName evidence="3">BAR_3_WASP_bdg domain-containing protein</fullName>
    </submittedName>
</protein>
<evidence type="ECO:0000313" key="2">
    <source>
        <dbReference type="Proteomes" id="UP000268014"/>
    </source>
</evidence>